<keyword evidence="5 11" id="KW-0863">Zinc-finger</keyword>
<dbReference type="PROSITE" id="PS00028">
    <property type="entry name" value="ZINC_FINGER_C2H2_1"/>
    <property type="match status" value="6"/>
</dbReference>
<evidence type="ECO:0000256" key="10">
    <source>
        <dbReference type="ARBA" id="ARBA00023242"/>
    </source>
</evidence>
<keyword evidence="7" id="KW-0805">Transcription regulation</keyword>
<dbReference type="Pfam" id="PF00096">
    <property type="entry name" value="zf-C2H2"/>
    <property type="match status" value="3"/>
</dbReference>
<dbReference type="FunFam" id="3.30.160.60:FF:000624">
    <property type="entry name" value="zinc finger protein 697"/>
    <property type="match status" value="1"/>
</dbReference>
<evidence type="ECO:0000313" key="13">
    <source>
        <dbReference type="EMBL" id="KAL3284274.1"/>
    </source>
</evidence>
<evidence type="ECO:0000256" key="8">
    <source>
        <dbReference type="ARBA" id="ARBA00023125"/>
    </source>
</evidence>
<dbReference type="PROSITE" id="PS50157">
    <property type="entry name" value="ZINC_FINGER_C2H2_2"/>
    <property type="match status" value="6"/>
</dbReference>
<evidence type="ECO:0000256" key="4">
    <source>
        <dbReference type="ARBA" id="ARBA00022737"/>
    </source>
</evidence>
<dbReference type="GO" id="GO:0008270">
    <property type="term" value="F:zinc ion binding"/>
    <property type="evidence" value="ECO:0007669"/>
    <property type="project" value="UniProtKB-KW"/>
</dbReference>
<keyword evidence="9" id="KW-0804">Transcription</keyword>
<keyword evidence="4" id="KW-0677">Repeat</keyword>
<gene>
    <name evidence="13" type="ORF">HHI36_018432</name>
</gene>
<dbReference type="FunFam" id="3.30.160.60:FF:001498">
    <property type="entry name" value="Zinc finger protein 404"/>
    <property type="match status" value="1"/>
</dbReference>
<feature type="domain" description="C2H2-type" evidence="12">
    <location>
        <begin position="182"/>
        <end position="209"/>
    </location>
</feature>
<evidence type="ECO:0000259" key="12">
    <source>
        <dbReference type="PROSITE" id="PS50157"/>
    </source>
</evidence>
<evidence type="ECO:0000256" key="3">
    <source>
        <dbReference type="ARBA" id="ARBA00022723"/>
    </source>
</evidence>
<dbReference type="InterPro" id="IPR050826">
    <property type="entry name" value="Krueppel_C2H2_ZnFinger"/>
</dbReference>
<evidence type="ECO:0000256" key="11">
    <source>
        <dbReference type="PROSITE-ProRule" id="PRU00042"/>
    </source>
</evidence>
<dbReference type="SUPFAM" id="SSF57667">
    <property type="entry name" value="beta-beta-alpha zinc fingers"/>
    <property type="match status" value="4"/>
</dbReference>
<evidence type="ECO:0000256" key="6">
    <source>
        <dbReference type="ARBA" id="ARBA00022833"/>
    </source>
</evidence>
<feature type="domain" description="C2H2-type" evidence="12">
    <location>
        <begin position="210"/>
        <end position="237"/>
    </location>
</feature>
<dbReference type="EMBL" id="JABFTP020000165">
    <property type="protein sequence ID" value="KAL3284274.1"/>
    <property type="molecule type" value="Genomic_DNA"/>
</dbReference>
<dbReference type="Pfam" id="PF13912">
    <property type="entry name" value="zf-C2H2_6"/>
    <property type="match status" value="2"/>
</dbReference>
<comment type="subcellular location">
    <subcellularLocation>
        <location evidence="1">Nucleus</location>
    </subcellularLocation>
</comment>
<protein>
    <recommendedName>
        <fullName evidence="12">C2H2-type domain-containing protein</fullName>
    </recommendedName>
</protein>
<dbReference type="GO" id="GO:0003677">
    <property type="term" value="F:DNA binding"/>
    <property type="evidence" value="ECO:0007669"/>
    <property type="project" value="UniProtKB-KW"/>
</dbReference>
<dbReference type="Gene3D" id="3.30.160.60">
    <property type="entry name" value="Classic Zinc Finger"/>
    <property type="match status" value="5"/>
</dbReference>
<organism evidence="13 14">
    <name type="scientific">Cryptolaemus montrouzieri</name>
    <dbReference type="NCBI Taxonomy" id="559131"/>
    <lineage>
        <taxon>Eukaryota</taxon>
        <taxon>Metazoa</taxon>
        <taxon>Ecdysozoa</taxon>
        <taxon>Arthropoda</taxon>
        <taxon>Hexapoda</taxon>
        <taxon>Insecta</taxon>
        <taxon>Pterygota</taxon>
        <taxon>Neoptera</taxon>
        <taxon>Endopterygota</taxon>
        <taxon>Coleoptera</taxon>
        <taxon>Polyphaga</taxon>
        <taxon>Cucujiformia</taxon>
        <taxon>Coccinelloidea</taxon>
        <taxon>Coccinellidae</taxon>
        <taxon>Scymninae</taxon>
        <taxon>Scymnini</taxon>
        <taxon>Cryptolaemus</taxon>
    </lineage>
</organism>
<dbReference type="GO" id="GO:0005634">
    <property type="term" value="C:nucleus"/>
    <property type="evidence" value="ECO:0007669"/>
    <property type="project" value="UniProtKB-SubCell"/>
</dbReference>
<dbReference type="PANTHER" id="PTHR24377">
    <property type="entry name" value="IP01015P-RELATED"/>
    <property type="match status" value="1"/>
</dbReference>
<keyword evidence="3" id="KW-0479">Metal-binding</keyword>
<comment type="caution">
    <text evidence="13">The sequence shown here is derived from an EMBL/GenBank/DDBJ whole genome shotgun (WGS) entry which is preliminary data.</text>
</comment>
<keyword evidence="6" id="KW-0862">Zinc</keyword>
<evidence type="ECO:0000256" key="5">
    <source>
        <dbReference type="ARBA" id="ARBA00022771"/>
    </source>
</evidence>
<keyword evidence="8" id="KW-0238">DNA-binding</keyword>
<dbReference type="InterPro" id="IPR013087">
    <property type="entry name" value="Znf_C2H2_type"/>
</dbReference>
<feature type="domain" description="C2H2-type" evidence="12">
    <location>
        <begin position="126"/>
        <end position="154"/>
    </location>
</feature>
<proteinExistence type="inferred from homology"/>
<keyword evidence="10" id="KW-0539">Nucleus</keyword>
<evidence type="ECO:0000313" key="14">
    <source>
        <dbReference type="Proteomes" id="UP001516400"/>
    </source>
</evidence>
<dbReference type="FunFam" id="3.30.160.60:FF:001480">
    <property type="entry name" value="Si:cabz01071911.3"/>
    <property type="match status" value="1"/>
</dbReference>
<evidence type="ECO:0000256" key="7">
    <source>
        <dbReference type="ARBA" id="ARBA00023015"/>
    </source>
</evidence>
<dbReference type="AlphaFoldDB" id="A0ABD2P0L9"/>
<evidence type="ECO:0000256" key="1">
    <source>
        <dbReference type="ARBA" id="ARBA00004123"/>
    </source>
</evidence>
<keyword evidence="14" id="KW-1185">Reference proteome</keyword>
<evidence type="ECO:0000256" key="2">
    <source>
        <dbReference type="ARBA" id="ARBA00006991"/>
    </source>
</evidence>
<dbReference type="Proteomes" id="UP001516400">
    <property type="component" value="Unassembled WGS sequence"/>
</dbReference>
<dbReference type="SMART" id="SM00355">
    <property type="entry name" value="ZnF_C2H2"/>
    <property type="match status" value="6"/>
</dbReference>
<name>A0ABD2P0L9_9CUCU</name>
<reference evidence="13 14" key="1">
    <citation type="journal article" date="2021" name="BMC Biol.">
        <title>Horizontally acquired antibacterial genes associated with adaptive radiation of ladybird beetles.</title>
        <authorList>
            <person name="Li H.S."/>
            <person name="Tang X.F."/>
            <person name="Huang Y.H."/>
            <person name="Xu Z.Y."/>
            <person name="Chen M.L."/>
            <person name="Du X.Y."/>
            <person name="Qiu B.Y."/>
            <person name="Chen P.T."/>
            <person name="Zhang W."/>
            <person name="Slipinski A."/>
            <person name="Escalona H.E."/>
            <person name="Waterhouse R.M."/>
            <person name="Zwick A."/>
            <person name="Pang H."/>
        </authorList>
    </citation>
    <scope>NUCLEOTIDE SEQUENCE [LARGE SCALE GENOMIC DNA]</scope>
    <source>
        <strain evidence="13">SYSU2018</strain>
    </source>
</reference>
<comment type="similarity">
    <text evidence="2">Belongs to the krueppel C2H2-type zinc-finger protein family.</text>
</comment>
<dbReference type="InterPro" id="IPR036236">
    <property type="entry name" value="Znf_C2H2_sf"/>
</dbReference>
<sequence length="263" mass="30462">MIVLVVKIVGVCEPIKSKNFSRKCCFRSRRNNVIAKNGREEDIEEILDSEDDDTENISKTEQEDDCLIKLKCPECDEKFSYNCEFLYHYKSCHEVISVDDKQVKSTVERNGTTSNPRESLGPNDGYGCEFCARRFTTRKGLGKHRSIRHRDKRYTCNVCSQDLPSSLSLEQHMKSHSGIRPFQCLECGKNFTARKFLAVHERVHSKDKPYCCPLCYKSFTQKSTLTVHMRYHSGERPYVCHVCNKGFVTRTLMKKHLRTHGIS</sequence>
<feature type="domain" description="C2H2-type" evidence="12">
    <location>
        <begin position="154"/>
        <end position="181"/>
    </location>
</feature>
<accession>A0ABD2P0L9</accession>
<feature type="domain" description="C2H2-type" evidence="12">
    <location>
        <begin position="238"/>
        <end position="263"/>
    </location>
</feature>
<feature type="domain" description="C2H2-type" evidence="12">
    <location>
        <begin position="70"/>
        <end position="93"/>
    </location>
</feature>
<evidence type="ECO:0000256" key="9">
    <source>
        <dbReference type="ARBA" id="ARBA00023163"/>
    </source>
</evidence>